<proteinExistence type="predicted"/>
<sequence>MILFGSPSLIPYVSALRLARKYKVRLIWDIRDLWPLTLIELAGKSKYHPLILLHQWVENLACRKSDYIVSNWPFAIHHLEKHGADQEKFAWIPNGFYPEEFNEQEALPDSIVQRLPVDKFIVGYTGTLGQANAIQTLLDTAKLTQADPNIHYVLVGSGRLEQAVHEFVQINELDNITLIGSIPKKQIPAMLSVFDVCYVGFVKSALYRYGSSLHKLPEYFMSGKPILYAIDSPFKPVDDAEAGITVPAEDPAAIVQGIYQLQALTPEQRHTMGENGRKAALEGYEYGMLARKLEAIMFGPI</sequence>
<evidence type="ECO:0000256" key="1">
    <source>
        <dbReference type="ARBA" id="ARBA00022679"/>
    </source>
</evidence>
<keyword evidence="4" id="KW-1185">Reference proteome</keyword>
<dbReference type="PANTHER" id="PTHR46401">
    <property type="entry name" value="GLYCOSYLTRANSFERASE WBBK-RELATED"/>
    <property type="match status" value="1"/>
</dbReference>
<accession>A0ABU5GR16</accession>
<dbReference type="SUPFAM" id="SSF53756">
    <property type="entry name" value="UDP-Glycosyltransferase/glycogen phosphorylase"/>
    <property type="match status" value="1"/>
</dbReference>
<feature type="domain" description="Glycosyl transferase family 1" evidence="2">
    <location>
        <begin position="113"/>
        <end position="278"/>
    </location>
</feature>
<dbReference type="EMBL" id="JAXIVU010000008">
    <property type="protein sequence ID" value="MDY7219429.1"/>
    <property type="molecule type" value="Genomic_DNA"/>
</dbReference>
<dbReference type="Gene3D" id="3.40.50.2000">
    <property type="entry name" value="Glycogen Phosphorylase B"/>
    <property type="match status" value="2"/>
</dbReference>
<protein>
    <submittedName>
        <fullName evidence="3">Glycosyltransferase family 4 protein</fullName>
    </submittedName>
</protein>
<dbReference type="PANTHER" id="PTHR46401:SF2">
    <property type="entry name" value="GLYCOSYLTRANSFERASE WBBK-RELATED"/>
    <property type="match status" value="1"/>
</dbReference>
<evidence type="ECO:0000259" key="2">
    <source>
        <dbReference type="Pfam" id="PF00534"/>
    </source>
</evidence>
<dbReference type="Proteomes" id="UP001294570">
    <property type="component" value="Unassembled WGS sequence"/>
</dbReference>
<dbReference type="InterPro" id="IPR001296">
    <property type="entry name" value="Glyco_trans_1"/>
</dbReference>
<dbReference type="Pfam" id="PF00534">
    <property type="entry name" value="Glycos_transf_1"/>
    <property type="match status" value="1"/>
</dbReference>
<name>A0ABU5GR16_9GAMM</name>
<evidence type="ECO:0000313" key="3">
    <source>
        <dbReference type="EMBL" id="MDY7219429.1"/>
    </source>
</evidence>
<dbReference type="CDD" id="cd03794">
    <property type="entry name" value="GT4_WbuB-like"/>
    <property type="match status" value="1"/>
</dbReference>
<organism evidence="3 4">
    <name type="scientific">Denitrificimonas halotolerans</name>
    <dbReference type="NCBI Taxonomy" id="3098930"/>
    <lineage>
        <taxon>Bacteria</taxon>
        <taxon>Pseudomonadati</taxon>
        <taxon>Pseudomonadota</taxon>
        <taxon>Gammaproteobacteria</taxon>
        <taxon>Pseudomonadales</taxon>
        <taxon>Pseudomonadaceae</taxon>
        <taxon>Denitrificimonas</taxon>
    </lineage>
</organism>
<evidence type="ECO:0000313" key="4">
    <source>
        <dbReference type="Proteomes" id="UP001294570"/>
    </source>
</evidence>
<comment type="caution">
    <text evidence="3">The sequence shown here is derived from an EMBL/GenBank/DDBJ whole genome shotgun (WGS) entry which is preliminary data.</text>
</comment>
<gene>
    <name evidence="3" type="ORF">TOI97_07595</name>
</gene>
<dbReference type="RefSeq" id="WP_321553520.1">
    <property type="nucleotide sequence ID" value="NZ_JAXIVU010000008.1"/>
</dbReference>
<reference evidence="3 4" key="1">
    <citation type="submission" date="2023-12" db="EMBL/GenBank/DDBJ databases">
        <title>Denitrificimonas halotolerans sp. nov.,a novel species isolated from landfill leachate.</title>
        <authorList>
            <person name="Wang S."/>
        </authorList>
    </citation>
    <scope>NUCLEOTIDE SEQUENCE [LARGE SCALE GENOMIC DNA]</scope>
    <source>
        <strain evidence="3 4">JX-1</strain>
    </source>
</reference>
<keyword evidence="1" id="KW-0808">Transferase</keyword>